<feature type="compositionally biased region" description="Polar residues" evidence="6">
    <location>
        <begin position="9"/>
        <end position="21"/>
    </location>
</feature>
<dbReference type="InterPro" id="IPR017970">
    <property type="entry name" value="Homeobox_CS"/>
</dbReference>
<dbReference type="InterPro" id="IPR001356">
    <property type="entry name" value="HD"/>
</dbReference>
<dbReference type="GO" id="GO:0000978">
    <property type="term" value="F:RNA polymerase II cis-regulatory region sequence-specific DNA binding"/>
    <property type="evidence" value="ECO:0007669"/>
    <property type="project" value="TreeGrafter"/>
</dbReference>
<evidence type="ECO:0000256" key="2">
    <source>
        <dbReference type="ARBA" id="ARBA00023155"/>
    </source>
</evidence>
<name>A0AAD4QGC9_9AGAM</name>
<dbReference type="PANTHER" id="PTHR24327:SF41">
    <property type="entry name" value="BRAIN-SPECIFIC HOMEOBOX PROTEIN"/>
    <property type="match status" value="1"/>
</dbReference>
<keyword evidence="2 4" id="KW-0371">Homeobox</keyword>
<dbReference type="EMBL" id="JAKELL010000007">
    <property type="protein sequence ID" value="KAH8997365.1"/>
    <property type="molecule type" value="Genomic_DNA"/>
</dbReference>
<dbReference type="Proteomes" id="UP001201163">
    <property type="component" value="Unassembled WGS sequence"/>
</dbReference>
<gene>
    <name evidence="8" type="ORF">EDB92DRAFT_1415378</name>
</gene>
<evidence type="ECO:0000256" key="5">
    <source>
        <dbReference type="RuleBase" id="RU000682"/>
    </source>
</evidence>
<comment type="subcellular location">
    <subcellularLocation>
        <location evidence="4 5">Nucleus</location>
    </subcellularLocation>
</comment>
<dbReference type="Gene3D" id="1.10.10.60">
    <property type="entry name" value="Homeodomain-like"/>
    <property type="match status" value="1"/>
</dbReference>
<dbReference type="PROSITE" id="PS50071">
    <property type="entry name" value="HOMEOBOX_2"/>
    <property type="match status" value="1"/>
</dbReference>
<evidence type="ECO:0000256" key="1">
    <source>
        <dbReference type="ARBA" id="ARBA00023125"/>
    </source>
</evidence>
<feature type="compositionally biased region" description="Basic residues" evidence="6">
    <location>
        <begin position="199"/>
        <end position="208"/>
    </location>
</feature>
<feature type="compositionally biased region" description="Polar residues" evidence="6">
    <location>
        <begin position="242"/>
        <end position="258"/>
    </location>
</feature>
<feature type="DNA-binding region" description="Homeobox" evidence="4">
    <location>
        <begin position="19"/>
        <end position="78"/>
    </location>
</feature>
<dbReference type="SMART" id="SM00389">
    <property type="entry name" value="HOX"/>
    <property type="match status" value="1"/>
</dbReference>
<proteinExistence type="predicted"/>
<dbReference type="InterPro" id="IPR050460">
    <property type="entry name" value="Distal-less_Homeobox_TF"/>
</dbReference>
<feature type="region of interest" description="Disordered" evidence="6">
    <location>
        <begin position="132"/>
        <end position="151"/>
    </location>
</feature>
<evidence type="ECO:0000256" key="4">
    <source>
        <dbReference type="PROSITE-ProRule" id="PRU00108"/>
    </source>
</evidence>
<protein>
    <recommendedName>
        <fullName evidence="7">Homeobox domain-containing protein</fullName>
    </recommendedName>
</protein>
<feature type="region of interest" description="Disordered" evidence="6">
    <location>
        <begin position="156"/>
        <end position="182"/>
    </location>
</feature>
<dbReference type="GO" id="GO:0000981">
    <property type="term" value="F:DNA-binding transcription factor activity, RNA polymerase II-specific"/>
    <property type="evidence" value="ECO:0007669"/>
    <property type="project" value="InterPro"/>
</dbReference>
<evidence type="ECO:0000313" key="8">
    <source>
        <dbReference type="EMBL" id="KAH8997365.1"/>
    </source>
</evidence>
<dbReference type="PANTHER" id="PTHR24327">
    <property type="entry name" value="HOMEOBOX PROTEIN"/>
    <property type="match status" value="1"/>
</dbReference>
<dbReference type="Pfam" id="PF00046">
    <property type="entry name" value="Homeodomain"/>
    <property type="match status" value="1"/>
</dbReference>
<dbReference type="CDD" id="cd00086">
    <property type="entry name" value="homeodomain"/>
    <property type="match status" value="1"/>
</dbReference>
<feature type="region of interest" description="Disordered" evidence="6">
    <location>
        <begin position="194"/>
        <end position="271"/>
    </location>
</feature>
<feature type="domain" description="Homeobox" evidence="7">
    <location>
        <begin position="17"/>
        <end position="77"/>
    </location>
</feature>
<sequence length="284" mass="32033">MALSRHPSHSSTPSYDFQISNSRKKPSVAQIQRLQAIFDSSRYINKEERSALAHEIGLDVKFITVWFQNRRQSDKRKAWTKRDRARKKENTCHRVHIRTVFSKPVVSLDQIASRLERVQSPVLPLALPNTPRAVLSTQKPGNSLEPVTPTRSKPEALWAHMPSSPPDAPSSPPRLMTTPRLVRSGKSLEWACAKERMGNKHRLKRDKRTRVVELQKASTRRPSAAVKKEQESDSDSDQDSEASTLAQSQATNNCSTPKSRPDDLRGKSTKDVEAAMALLQFLRG</sequence>
<keyword evidence="9" id="KW-1185">Reference proteome</keyword>
<dbReference type="InterPro" id="IPR009057">
    <property type="entry name" value="Homeodomain-like_sf"/>
</dbReference>
<dbReference type="SUPFAM" id="SSF46689">
    <property type="entry name" value="Homeodomain-like"/>
    <property type="match status" value="1"/>
</dbReference>
<feature type="compositionally biased region" description="Pro residues" evidence="6">
    <location>
        <begin position="163"/>
        <end position="172"/>
    </location>
</feature>
<dbReference type="GO" id="GO:0005634">
    <property type="term" value="C:nucleus"/>
    <property type="evidence" value="ECO:0007669"/>
    <property type="project" value="UniProtKB-SubCell"/>
</dbReference>
<evidence type="ECO:0000259" key="7">
    <source>
        <dbReference type="PROSITE" id="PS50071"/>
    </source>
</evidence>
<evidence type="ECO:0000256" key="6">
    <source>
        <dbReference type="SAM" id="MobiDB-lite"/>
    </source>
</evidence>
<dbReference type="PROSITE" id="PS00027">
    <property type="entry name" value="HOMEOBOX_1"/>
    <property type="match status" value="1"/>
</dbReference>
<evidence type="ECO:0000313" key="9">
    <source>
        <dbReference type="Proteomes" id="UP001201163"/>
    </source>
</evidence>
<dbReference type="AlphaFoldDB" id="A0AAD4QGC9"/>
<feature type="compositionally biased region" description="Basic and acidic residues" evidence="6">
    <location>
        <begin position="259"/>
        <end position="271"/>
    </location>
</feature>
<keyword evidence="3 4" id="KW-0539">Nucleus</keyword>
<evidence type="ECO:0000256" key="3">
    <source>
        <dbReference type="ARBA" id="ARBA00023242"/>
    </source>
</evidence>
<comment type="caution">
    <text evidence="8">The sequence shown here is derived from an EMBL/GenBank/DDBJ whole genome shotgun (WGS) entry which is preliminary data.</text>
</comment>
<reference evidence="8" key="1">
    <citation type="submission" date="2022-01" db="EMBL/GenBank/DDBJ databases">
        <title>Comparative genomics reveals a dynamic genome evolution in the ectomycorrhizal milk-cap (Lactarius) mushrooms.</title>
        <authorList>
            <consortium name="DOE Joint Genome Institute"/>
            <person name="Lebreton A."/>
            <person name="Tang N."/>
            <person name="Kuo A."/>
            <person name="LaButti K."/>
            <person name="Drula E."/>
            <person name="Barry K."/>
            <person name="Clum A."/>
            <person name="Lipzen A."/>
            <person name="Mousain D."/>
            <person name="Ng V."/>
            <person name="Wang R."/>
            <person name="Wang X."/>
            <person name="Dai Y."/>
            <person name="Henrissat B."/>
            <person name="Grigoriev I.V."/>
            <person name="Guerin-Laguette A."/>
            <person name="Yu F."/>
            <person name="Martin F.M."/>
        </authorList>
    </citation>
    <scope>NUCLEOTIDE SEQUENCE</scope>
    <source>
        <strain evidence="8">QP</strain>
    </source>
</reference>
<feature type="region of interest" description="Disordered" evidence="6">
    <location>
        <begin position="1"/>
        <end position="23"/>
    </location>
</feature>
<accession>A0AAD4QGC9</accession>
<keyword evidence="1 4" id="KW-0238">DNA-binding</keyword>
<organism evidence="8 9">
    <name type="scientific">Lactarius akahatsu</name>
    <dbReference type="NCBI Taxonomy" id="416441"/>
    <lineage>
        <taxon>Eukaryota</taxon>
        <taxon>Fungi</taxon>
        <taxon>Dikarya</taxon>
        <taxon>Basidiomycota</taxon>
        <taxon>Agaricomycotina</taxon>
        <taxon>Agaricomycetes</taxon>
        <taxon>Russulales</taxon>
        <taxon>Russulaceae</taxon>
        <taxon>Lactarius</taxon>
    </lineage>
</organism>